<dbReference type="AlphaFoldDB" id="A0AAN8N1Z2"/>
<name>A0AAN8N1Z2_9PEZI</name>
<dbReference type="EMBL" id="JAVHJM010000008">
    <property type="protein sequence ID" value="KAK6508584.1"/>
    <property type="molecule type" value="Genomic_DNA"/>
</dbReference>
<comment type="caution">
    <text evidence="1">The sequence shown here is derived from an EMBL/GenBank/DDBJ whole genome shotgun (WGS) entry which is preliminary data.</text>
</comment>
<evidence type="ECO:0000313" key="2">
    <source>
        <dbReference type="Proteomes" id="UP001307849"/>
    </source>
</evidence>
<organism evidence="1 2">
    <name type="scientific">Arthrobotrys conoides</name>
    <dbReference type="NCBI Taxonomy" id="74498"/>
    <lineage>
        <taxon>Eukaryota</taxon>
        <taxon>Fungi</taxon>
        <taxon>Dikarya</taxon>
        <taxon>Ascomycota</taxon>
        <taxon>Pezizomycotina</taxon>
        <taxon>Orbiliomycetes</taxon>
        <taxon>Orbiliales</taxon>
        <taxon>Orbiliaceae</taxon>
        <taxon>Arthrobotrys</taxon>
    </lineage>
</organism>
<gene>
    <name evidence="1" type="ORF">TWF506_010668</name>
</gene>
<dbReference type="Proteomes" id="UP001307849">
    <property type="component" value="Unassembled WGS sequence"/>
</dbReference>
<sequence length="135" mass="15865">MAEWSTKHPPETYILTDAARKDHWTTTFENLAEELETMANFMFKFRNQVSDDRWNHPAYTEASGNSKYNPNFGVIREQTYTLMDLFKSIQVWYECWAPSIGEILRLSETVMPLPRTVDEAVAGSWRVWKRVAVRL</sequence>
<accession>A0AAN8N1Z2</accession>
<evidence type="ECO:0000313" key="1">
    <source>
        <dbReference type="EMBL" id="KAK6508584.1"/>
    </source>
</evidence>
<protein>
    <submittedName>
        <fullName evidence="1">Uncharacterized protein</fullName>
    </submittedName>
</protein>
<proteinExistence type="predicted"/>
<reference evidence="1 2" key="1">
    <citation type="submission" date="2019-10" db="EMBL/GenBank/DDBJ databases">
        <authorList>
            <person name="Palmer J.M."/>
        </authorList>
    </citation>
    <scope>NUCLEOTIDE SEQUENCE [LARGE SCALE GENOMIC DNA]</scope>
    <source>
        <strain evidence="1 2">TWF506</strain>
    </source>
</reference>
<keyword evidence="2" id="KW-1185">Reference proteome</keyword>